<gene>
    <name evidence="1" type="ORF">F2P56_037249</name>
</gene>
<protein>
    <submittedName>
        <fullName evidence="1">Uncharacterized protein</fullName>
    </submittedName>
</protein>
<dbReference type="AlphaFoldDB" id="A0A833WR56"/>
<comment type="caution">
    <text evidence="1">The sequence shown here is derived from an EMBL/GenBank/DDBJ whole genome shotgun (WGS) entry which is preliminary data.</text>
</comment>
<proteinExistence type="predicted"/>
<sequence length="21" mass="2641">KMERSEHENRLETSMNYLFLL</sequence>
<feature type="non-terminal residue" evidence="1">
    <location>
        <position position="1"/>
    </location>
</feature>
<keyword evidence="1" id="KW-0496">Mitochondrion</keyword>
<geneLocation type="mitochondrion" evidence="1"/>
<evidence type="ECO:0000313" key="1">
    <source>
        <dbReference type="EMBL" id="KAF5441772.1"/>
    </source>
</evidence>
<evidence type="ECO:0000313" key="2">
    <source>
        <dbReference type="Proteomes" id="UP000619265"/>
    </source>
</evidence>
<name>A0A833WR56_JUGRE</name>
<feature type="non-terminal residue" evidence="1">
    <location>
        <position position="21"/>
    </location>
</feature>
<accession>A0A833WR56</accession>
<reference evidence="1" key="1">
    <citation type="submission" date="2015-10" db="EMBL/GenBank/DDBJ databases">
        <authorList>
            <person name="Martinez-Garcia P.J."/>
            <person name="Crepeau M.W."/>
            <person name="Puiu D."/>
            <person name="Gonzalez-Ibeas D."/>
            <person name="Whalen J."/>
            <person name="Stevens K."/>
            <person name="Paul R."/>
            <person name="Butterfield T."/>
            <person name="Britton M."/>
            <person name="Reagan R."/>
            <person name="Chakraborty S."/>
            <person name="Walawage S.L."/>
            <person name="Vasquez-Gross H.A."/>
            <person name="Cardeno C."/>
            <person name="Famula R."/>
            <person name="Pratt K."/>
            <person name="Kuruganti S."/>
            <person name="Aradhya M.K."/>
            <person name="Leslie C.A."/>
            <person name="Dandekar A.M."/>
            <person name="Salzberg S.L."/>
            <person name="Wegrzyn J.L."/>
            <person name="Langley C.H."/>
            <person name="Neale D.B."/>
        </authorList>
    </citation>
    <scope>NUCLEOTIDE SEQUENCE</scope>
    <source>
        <tissue evidence="1">Leaves</tissue>
    </source>
</reference>
<reference evidence="1" key="2">
    <citation type="submission" date="2020-03" db="EMBL/GenBank/DDBJ databases">
        <title>Walnut 2.0.</title>
        <authorList>
            <person name="Marrano A."/>
            <person name="Britton M."/>
            <person name="Zimin A.V."/>
            <person name="Zaini P.A."/>
            <person name="Workman R."/>
            <person name="Puiu D."/>
            <person name="Bianco L."/>
            <person name="Allen B.J."/>
            <person name="Troggio M."/>
            <person name="Leslie C.A."/>
            <person name="Timp W."/>
            <person name="Dendekar A."/>
            <person name="Salzberg S.L."/>
            <person name="Neale D.B."/>
        </authorList>
    </citation>
    <scope>NUCLEOTIDE SEQUENCE</scope>
    <source>
        <tissue evidence="1">Leaves</tissue>
    </source>
</reference>
<dbReference type="Proteomes" id="UP000619265">
    <property type="component" value="Unassembled WGS sequence"/>
</dbReference>
<dbReference type="EMBL" id="LIHL02024696">
    <property type="protein sequence ID" value="KAF5441772.1"/>
    <property type="molecule type" value="Genomic_DNA"/>
</dbReference>
<organism evidence="1 2">
    <name type="scientific">Juglans regia</name>
    <name type="common">English walnut</name>
    <dbReference type="NCBI Taxonomy" id="51240"/>
    <lineage>
        <taxon>Eukaryota</taxon>
        <taxon>Viridiplantae</taxon>
        <taxon>Streptophyta</taxon>
        <taxon>Embryophyta</taxon>
        <taxon>Tracheophyta</taxon>
        <taxon>Spermatophyta</taxon>
        <taxon>Magnoliopsida</taxon>
        <taxon>eudicotyledons</taxon>
        <taxon>Gunneridae</taxon>
        <taxon>Pentapetalae</taxon>
        <taxon>rosids</taxon>
        <taxon>fabids</taxon>
        <taxon>Fagales</taxon>
        <taxon>Juglandaceae</taxon>
        <taxon>Juglans</taxon>
    </lineage>
</organism>